<evidence type="ECO:0000256" key="6">
    <source>
        <dbReference type="ARBA" id="ARBA00023015"/>
    </source>
</evidence>
<keyword evidence="8" id="KW-0539">Nucleus</keyword>
<dbReference type="InterPro" id="IPR013087">
    <property type="entry name" value="Znf_C2H2_type"/>
</dbReference>
<gene>
    <name evidence="13" type="primary">LOC106460576</name>
</gene>
<protein>
    <submittedName>
        <fullName evidence="13">Insulinoma-associated protein 1a-like</fullName>
    </submittedName>
</protein>
<evidence type="ECO:0000313" key="13">
    <source>
        <dbReference type="RefSeq" id="XP_013775749.1"/>
    </source>
</evidence>
<feature type="domain" description="C2H2-type" evidence="11">
    <location>
        <begin position="316"/>
        <end position="343"/>
    </location>
</feature>
<evidence type="ECO:0000256" key="4">
    <source>
        <dbReference type="ARBA" id="ARBA00022771"/>
    </source>
</evidence>
<dbReference type="InterPro" id="IPR042972">
    <property type="entry name" value="INSM1/2"/>
</dbReference>
<keyword evidence="3" id="KW-0677">Repeat</keyword>
<dbReference type="SUPFAM" id="SSF57667">
    <property type="entry name" value="beta-beta-alpha zinc fingers"/>
    <property type="match status" value="2"/>
</dbReference>
<evidence type="ECO:0000256" key="3">
    <source>
        <dbReference type="ARBA" id="ARBA00022737"/>
    </source>
</evidence>
<evidence type="ECO:0000256" key="8">
    <source>
        <dbReference type="ARBA" id="ARBA00023242"/>
    </source>
</evidence>
<sequence length="431" mass="48162">MPRGFLVKRSGCHPHTYLDARPRQCVDIAHRTITLEKDSQHNPISVGSKIFSTFSHVRRTEAEQRDSCSVTSIPSIVVSGLAKEQDEPLELTTVRRCGTPTKETSLLDQLPATPPRPLRAPQPPHLCPTPKKRTLSTSPDTERKTKSLRKGKFARNLNFDDDKTSPVSGMFILDLDSDEEVTGSVKQGDIDPSLNLVSVSEEAKAELAKIDNKLGAYTCQLCKDEFVDAFCLAQHRCSRIVHVEYRCPDCDKVFNCPANLASHRRWHKPRQDTVATSTKFPATQTKPSSTENVATPSSDPPVLESGAGEIKEGEKFGCEVCGKKFKRQTYLKKHIQTHNKVMENSEIDYFCQCGKAFRSLADRSKHNLIHPGLLSSLQDPHLGDIFYPCKFCPSIFYSPGGLSHHLTSYHPVESRRLLLQQLPNITSQFPA</sequence>
<keyword evidence="7" id="KW-0804">Transcription</keyword>
<evidence type="ECO:0000259" key="11">
    <source>
        <dbReference type="PROSITE" id="PS50157"/>
    </source>
</evidence>
<dbReference type="InterPro" id="IPR036236">
    <property type="entry name" value="Znf_C2H2_sf"/>
</dbReference>
<dbReference type="PANTHER" id="PTHR15065">
    <property type="entry name" value="INSULINOMA-ASSOCIATED 1"/>
    <property type="match status" value="1"/>
</dbReference>
<dbReference type="PANTHER" id="PTHR15065:SF4">
    <property type="entry name" value="LD18634P"/>
    <property type="match status" value="1"/>
</dbReference>
<evidence type="ECO:0000256" key="10">
    <source>
        <dbReference type="SAM" id="MobiDB-lite"/>
    </source>
</evidence>
<evidence type="ECO:0000256" key="5">
    <source>
        <dbReference type="ARBA" id="ARBA00022833"/>
    </source>
</evidence>
<dbReference type="Proteomes" id="UP000694941">
    <property type="component" value="Unplaced"/>
</dbReference>
<feature type="domain" description="C2H2-type" evidence="11">
    <location>
        <begin position="245"/>
        <end position="272"/>
    </location>
</feature>
<dbReference type="GeneID" id="106460576"/>
<evidence type="ECO:0000256" key="1">
    <source>
        <dbReference type="ARBA" id="ARBA00004123"/>
    </source>
</evidence>
<evidence type="ECO:0000256" key="9">
    <source>
        <dbReference type="PROSITE-ProRule" id="PRU00042"/>
    </source>
</evidence>
<dbReference type="PROSITE" id="PS50157">
    <property type="entry name" value="ZINC_FINGER_C2H2_2"/>
    <property type="match status" value="2"/>
</dbReference>
<organism evidence="12 13">
    <name type="scientific">Limulus polyphemus</name>
    <name type="common">Atlantic horseshoe crab</name>
    <dbReference type="NCBI Taxonomy" id="6850"/>
    <lineage>
        <taxon>Eukaryota</taxon>
        <taxon>Metazoa</taxon>
        <taxon>Ecdysozoa</taxon>
        <taxon>Arthropoda</taxon>
        <taxon>Chelicerata</taxon>
        <taxon>Merostomata</taxon>
        <taxon>Xiphosura</taxon>
        <taxon>Limulidae</taxon>
        <taxon>Limulus</taxon>
    </lineage>
</organism>
<feature type="compositionally biased region" description="Pro residues" evidence="10">
    <location>
        <begin position="112"/>
        <end position="127"/>
    </location>
</feature>
<dbReference type="Gene3D" id="3.30.160.60">
    <property type="entry name" value="Classic Zinc Finger"/>
    <property type="match status" value="3"/>
</dbReference>
<accession>A0ABM1B6E9</accession>
<evidence type="ECO:0000256" key="2">
    <source>
        <dbReference type="ARBA" id="ARBA00022723"/>
    </source>
</evidence>
<keyword evidence="2" id="KW-0479">Metal-binding</keyword>
<dbReference type="RefSeq" id="XP_013775749.1">
    <property type="nucleotide sequence ID" value="XM_013920295.1"/>
</dbReference>
<dbReference type="PROSITE" id="PS00028">
    <property type="entry name" value="ZINC_FINGER_C2H2_1"/>
    <property type="match status" value="3"/>
</dbReference>
<evidence type="ECO:0000313" key="12">
    <source>
        <dbReference type="Proteomes" id="UP000694941"/>
    </source>
</evidence>
<name>A0ABM1B6E9_LIMPO</name>
<keyword evidence="12" id="KW-1185">Reference proteome</keyword>
<comment type="subcellular location">
    <subcellularLocation>
        <location evidence="1">Nucleus</location>
    </subcellularLocation>
</comment>
<evidence type="ECO:0000256" key="7">
    <source>
        <dbReference type="ARBA" id="ARBA00023163"/>
    </source>
</evidence>
<dbReference type="Pfam" id="PF00096">
    <property type="entry name" value="zf-C2H2"/>
    <property type="match status" value="2"/>
</dbReference>
<feature type="region of interest" description="Disordered" evidence="10">
    <location>
        <begin position="97"/>
        <end position="147"/>
    </location>
</feature>
<reference evidence="13" key="1">
    <citation type="submission" date="2025-08" db="UniProtKB">
        <authorList>
            <consortium name="RefSeq"/>
        </authorList>
    </citation>
    <scope>IDENTIFICATION</scope>
    <source>
        <tissue evidence="13">Muscle</tissue>
    </source>
</reference>
<keyword evidence="5" id="KW-0862">Zinc</keyword>
<proteinExistence type="predicted"/>
<keyword evidence="4 9" id="KW-0863">Zinc-finger</keyword>
<dbReference type="SMART" id="SM00355">
    <property type="entry name" value="ZnF_C2H2"/>
    <property type="match status" value="5"/>
</dbReference>
<feature type="region of interest" description="Disordered" evidence="10">
    <location>
        <begin position="267"/>
        <end position="306"/>
    </location>
</feature>
<keyword evidence="6" id="KW-0805">Transcription regulation</keyword>
<feature type="compositionally biased region" description="Polar residues" evidence="10">
    <location>
        <begin position="273"/>
        <end position="297"/>
    </location>
</feature>